<name>S4RH79_PETMA</name>
<proteinExistence type="predicted"/>
<dbReference type="SMART" id="SM00249">
    <property type="entry name" value="PHD"/>
    <property type="match status" value="1"/>
</dbReference>
<keyword evidence="3" id="KW-0862">Zinc</keyword>
<dbReference type="HOGENOM" id="CLU_040617_0_0_1"/>
<dbReference type="PANTHER" id="PTHR12618">
    <property type="entry name" value="PHD AND RING FINGER DOMAIN-CONTAINING PROTEIN 1"/>
    <property type="match status" value="1"/>
</dbReference>
<dbReference type="CDD" id="cd15536">
    <property type="entry name" value="PHD_PHRF1"/>
    <property type="match status" value="1"/>
</dbReference>
<dbReference type="InterPro" id="IPR017907">
    <property type="entry name" value="Znf_RING_CS"/>
</dbReference>
<feature type="domain" description="PHD-type" evidence="6">
    <location>
        <begin position="97"/>
        <end position="147"/>
    </location>
</feature>
<dbReference type="SUPFAM" id="SSF57903">
    <property type="entry name" value="FYVE/PHD zinc finger"/>
    <property type="match status" value="1"/>
</dbReference>
<dbReference type="SMART" id="SM00184">
    <property type="entry name" value="RING"/>
    <property type="match status" value="2"/>
</dbReference>
<dbReference type="Gene3D" id="3.30.40.10">
    <property type="entry name" value="Zinc/RING finger domain, C3HC4 (zinc finger)"/>
    <property type="match status" value="2"/>
</dbReference>
<dbReference type="PROSITE" id="PS00518">
    <property type="entry name" value="ZF_RING_1"/>
    <property type="match status" value="1"/>
</dbReference>
<evidence type="ECO:0000256" key="1">
    <source>
        <dbReference type="ARBA" id="ARBA00022723"/>
    </source>
</evidence>
<keyword evidence="2 4" id="KW-0863">Zinc-finger</keyword>
<dbReference type="InterPro" id="IPR019786">
    <property type="entry name" value="Zinc_finger_PHD-type_CS"/>
</dbReference>
<dbReference type="GeneTree" id="ENSGT00950000183205"/>
<dbReference type="InterPro" id="IPR011011">
    <property type="entry name" value="Znf_FYVE_PHD"/>
</dbReference>
<reference evidence="8" key="1">
    <citation type="submission" date="2025-08" db="UniProtKB">
        <authorList>
            <consortium name="Ensembl"/>
        </authorList>
    </citation>
    <scope>IDENTIFICATION</scope>
</reference>
<feature type="region of interest" description="Disordered" evidence="5">
    <location>
        <begin position="230"/>
        <end position="263"/>
    </location>
</feature>
<dbReference type="PROSITE" id="PS50016">
    <property type="entry name" value="ZF_PHD_2"/>
    <property type="match status" value="1"/>
</dbReference>
<evidence type="ECO:0000256" key="4">
    <source>
        <dbReference type="PROSITE-ProRule" id="PRU00175"/>
    </source>
</evidence>
<evidence type="ECO:0000259" key="7">
    <source>
        <dbReference type="PROSITE" id="PS50089"/>
    </source>
</evidence>
<dbReference type="InterPro" id="IPR047157">
    <property type="entry name" value="PHRF1/Atg35"/>
</dbReference>
<accession>S4RH79</accession>
<dbReference type="Pfam" id="PF13639">
    <property type="entry name" value="zf-RING_2"/>
    <property type="match status" value="1"/>
</dbReference>
<feature type="compositionally biased region" description="Basic residues" evidence="5">
    <location>
        <begin position="230"/>
        <end position="246"/>
    </location>
</feature>
<feature type="domain" description="RING-type" evidence="7">
    <location>
        <begin position="11"/>
        <end position="52"/>
    </location>
</feature>
<dbReference type="Pfam" id="PF00628">
    <property type="entry name" value="PHD"/>
    <property type="match status" value="1"/>
</dbReference>
<sequence>GLSSDEEGDSCPICLNGFRVQAVGIPESCQHAFCLDCLLEWAKNVNSCPVDRKPFKVISALSCFGGDVVRTIAVPNRKQKAHLWDDDGGSGGADEEETPCRACGLSDREERMLLCDACDAGFHMECLVPPLDSIPVEEWFCPTCLPRAPSIGRAPALLTLLCLWSATVITNIIVSVAPGPMRVIARERVRARVNRSRLSFSQQVFHFTYPFTNLVQDLVAATVAGLNRRATPRHVSGRPKRGRRVNSPREPRASTSARRCHRRKGELMKRVRKMVSERFPLLARRRDSSACCKWQRVVIRVNNVPGPTLNGPRRSDIGAPSFMLFEDPDQFDPFESAESPAEESAVDSKRRVLSRLAVHSHRPVARPIMAGAAR</sequence>
<dbReference type="Ensembl" id="ENSPMAT00000004580.1">
    <property type="protein sequence ID" value="ENSPMAP00000004561.1"/>
    <property type="gene ID" value="ENSPMAG00000004170.1"/>
</dbReference>
<keyword evidence="1" id="KW-0479">Metal-binding</keyword>
<dbReference type="InterPro" id="IPR001841">
    <property type="entry name" value="Znf_RING"/>
</dbReference>
<dbReference type="InterPro" id="IPR019787">
    <property type="entry name" value="Znf_PHD-finger"/>
</dbReference>
<dbReference type="PANTHER" id="PTHR12618:SF20">
    <property type="entry name" value="PHD AND RING FINGER DOMAIN-CONTAINING PROTEIN 1"/>
    <property type="match status" value="1"/>
</dbReference>
<evidence type="ECO:0000256" key="3">
    <source>
        <dbReference type="ARBA" id="ARBA00022833"/>
    </source>
</evidence>
<protein>
    <recommendedName>
        <fullName evidence="9">PHD and ring finger domains 1</fullName>
    </recommendedName>
</protein>
<evidence type="ECO:0000256" key="5">
    <source>
        <dbReference type="SAM" id="MobiDB-lite"/>
    </source>
</evidence>
<dbReference type="GO" id="GO:0008270">
    <property type="term" value="F:zinc ion binding"/>
    <property type="evidence" value="ECO:0007669"/>
    <property type="project" value="UniProtKB-KW"/>
</dbReference>
<evidence type="ECO:0000259" key="6">
    <source>
        <dbReference type="PROSITE" id="PS50016"/>
    </source>
</evidence>
<dbReference type="InterPro" id="IPR001965">
    <property type="entry name" value="Znf_PHD"/>
</dbReference>
<dbReference type="SUPFAM" id="SSF57850">
    <property type="entry name" value="RING/U-box"/>
    <property type="match status" value="1"/>
</dbReference>
<organism evidence="8">
    <name type="scientific">Petromyzon marinus</name>
    <name type="common">Sea lamprey</name>
    <dbReference type="NCBI Taxonomy" id="7757"/>
    <lineage>
        <taxon>Eukaryota</taxon>
        <taxon>Metazoa</taxon>
        <taxon>Chordata</taxon>
        <taxon>Craniata</taxon>
        <taxon>Vertebrata</taxon>
        <taxon>Cyclostomata</taxon>
        <taxon>Hyperoartia</taxon>
        <taxon>Petromyzontiformes</taxon>
        <taxon>Petromyzontidae</taxon>
        <taxon>Petromyzon</taxon>
    </lineage>
</organism>
<reference evidence="8" key="2">
    <citation type="submission" date="2025-09" db="UniProtKB">
        <authorList>
            <consortium name="Ensembl"/>
        </authorList>
    </citation>
    <scope>IDENTIFICATION</scope>
</reference>
<evidence type="ECO:0000256" key="2">
    <source>
        <dbReference type="ARBA" id="ARBA00022771"/>
    </source>
</evidence>
<evidence type="ECO:0008006" key="9">
    <source>
        <dbReference type="Google" id="ProtNLM"/>
    </source>
</evidence>
<evidence type="ECO:0000313" key="8">
    <source>
        <dbReference type="Ensembl" id="ENSPMAP00000004561.1"/>
    </source>
</evidence>
<dbReference type="STRING" id="7757.ENSPMAP00000004561"/>
<dbReference type="PROSITE" id="PS01359">
    <property type="entry name" value="ZF_PHD_1"/>
    <property type="match status" value="1"/>
</dbReference>
<dbReference type="AlphaFoldDB" id="S4RH79"/>
<dbReference type="PROSITE" id="PS50089">
    <property type="entry name" value="ZF_RING_2"/>
    <property type="match status" value="1"/>
</dbReference>
<dbReference type="InterPro" id="IPR013083">
    <property type="entry name" value="Znf_RING/FYVE/PHD"/>
</dbReference>